<gene>
    <name evidence="1" type="ORF">A176_006005</name>
</gene>
<evidence type="ECO:0000313" key="2">
    <source>
        <dbReference type="Proteomes" id="UP000009026"/>
    </source>
</evidence>
<protein>
    <submittedName>
        <fullName evidence="1">Uncharacterized protein</fullName>
    </submittedName>
</protein>
<keyword evidence="2" id="KW-1185">Reference proteome</keyword>
<reference evidence="1 2" key="1">
    <citation type="journal article" date="2016" name="PLoS ONE">
        <title>Complete Genome Sequence and Comparative Genomics of a Novel Myxobacterium Myxococcus hansupus.</title>
        <authorList>
            <person name="Sharma G."/>
            <person name="Narwani T."/>
            <person name="Subramanian S."/>
        </authorList>
    </citation>
    <scope>NUCLEOTIDE SEQUENCE [LARGE SCALE GENOMIC DNA]</scope>
    <source>
        <strain evidence="2">mixupus</strain>
    </source>
</reference>
<dbReference type="EMBL" id="CP012109">
    <property type="protein sequence ID" value="AKQ69093.1"/>
    <property type="molecule type" value="Genomic_DNA"/>
</dbReference>
<proteinExistence type="predicted"/>
<organism evidence="1 2">
    <name type="scientific">Pseudomyxococcus hansupus</name>
    <dbReference type="NCBI Taxonomy" id="1297742"/>
    <lineage>
        <taxon>Bacteria</taxon>
        <taxon>Pseudomonadati</taxon>
        <taxon>Myxococcota</taxon>
        <taxon>Myxococcia</taxon>
        <taxon>Myxococcales</taxon>
        <taxon>Cystobacterineae</taxon>
        <taxon>Myxococcaceae</taxon>
        <taxon>Pseudomyxococcus</taxon>
    </lineage>
</organism>
<accession>A0A0H4X5G5</accession>
<dbReference type="KEGG" id="mym:A176_006005"/>
<dbReference type="PATRIC" id="fig|1297742.4.peg.6096"/>
<evidence type="ECO:0000313" key="1">
    <source>
        <dbReference type="EMBL" id="AKQ69093.1"/>
    </source>
</evidence>
<name>A0A0H4X5G5_9BACT</name>
<dbReference type="AlphaFoldDB" id="A0A0H4X5G5"/>
<dbReference type="Proteomes" id="UP000009026">
    <property type="component" value="Chromosome"/>
</dbReference>
<sequence>MLVEPLLPEPHRLDTLEVRLQVVGPPREAGPLLMLRTK</sequence>